<dbReference type="EMBL" id="CAJJDO010000048">
    <property type="protein sequence ID" value="CAD8168003.1"/>
    <property type="molecule type" value="Genomic_DNA"/>
</dbReference>
<sequence length="428" mass="50383">MEASEPQMNYEPKERIQFNIECEDFNHKGELVQFILLKQKTDLRSRLLCRKCIEGKFNQQTNEICLISDVMDDPLNALKFTNYQDNVNQTFSDFLHSYDFSFDKDAIQFKINEIKQNFLYFLDKLEKKLIEKCETFQETKSNFDSLGEKFAQCFDTENLKNSLNEAQEKFGKITTKDKQKLRMDVNTYVKNLHSLNKETNSEQYQKLFDQINENKKNLASREKQLRLFKFKLDQGLDKILQELKNMEETFCTLNLRQSELSTSYMDELITKINPIFKERNNFQDKIKKIYSSKDDGLNSLQVTQKINNLGQLNLQTLLFIFQTSSQQTFGVYFSQNSSQIFHQNKRQEFPIKSNITPLIINYNQNQSDILMTFGQKDILIKSSFIGCSSNLGEGFIVNPKYQIGHPKSHLANQEEFDIVQMEIFQILK</sequence>
<feature type="coiled-coil region" evidence="1">
    <location>
        <begin position="178"/>
        <end position="221"/>
    </location>
</feature>
<dbReference type="AlphaFoldDB" id="A0A8S1UUT3"/>
<evidence type="ECO:0000313" key="3">
    <source>
        <dbReference type="Proteomes" id="UP000689195"/>
    </source>
</evidence>
<keyword evidence="3" id="KW-1185">Reference proteome</keyword>
<gene>
    <name evidence="2" type="ORF">PPENT_87.1.T0480139</name>
</gene>
<keyword evidence="1" id="KW-0175">Coiled coil</keyword>
<evidence type="ECO:0000313" key="2">
    <source>
        <dbReference type="EMBL" id="CAD8168003.1"/>
    </source>
</evidence>
<evidence type="ECO:0000256" key="1">
    <source>
        <dbReference type="SAM" id="Coils"/>
    </source>
</evidence>
<evidence type="ECO:0008006" key="4">
    <source>
        <dbReference type="Google" id="ProtNLM"/>
    </source>
</evidence>
<name>A0A8S1UUT3_9CILI</name>
<comment type="caution">
    <text evidence="2">The sequence shown here is derived from an EMBL/GenBank/DDBJ whole genome shotgun (WGS) entry which is preliminary data.</text>
</comment>
<dbReference type="OrthoDB" id="304501at2759"/>
<dbReference type="Proteomes" id="UP000689195">
    <property type="component" value="Unassembled WGS sequence"/>
</dbReference>
<accession>A0A8S1UUT3</accession>
<protein>
    <recommendedName>
        <fullName evidence="4">TLDc domain-containing protein</fullName>
    </recommendedName>
</protein>
<reference evidence="2" key="1">
    <citation type="submission" date="2021-01" db="EMBL/GenBank/DDBJ databases">
        <authorList>
            <consortium name="Genoscope - CEA"/>
            <person name="William W."/>
        </authorList>
    </citation>
    <scope>NUCLEOTIDE SEQUENCE</scope>
</reference>
<proteinExistence type="predicted"/>
<organism evidence="2 3">
    <name type="scientific">Paramecium pentaurelia</name>
    <dbReference type="NCBI Taxonomy" id="43138"/>
    <lineage>
        <taxon>Eukaryota</taxon>
        <taxon>Sar</taxon>
        <taxon>Alveolata</taxon>
        <taxon>Ciliophora</taxon>
        <taxon>Intramacronucleata</taxon>
        <taxon>Oligohymenophorea</taxon>
        <taxon>Peniculida</taxon>
        <taxon>Parameciidae</taxon>
        <taxon>Paramecium</taxon>
    </lineage>
</organism>